<dbReference type="AlphaFoldDB" id="A0AA37IWU9"/>
<comment type="caution">
    <text evidence="2">The sequence shown here is derived from an EMBL/GenBank/DDBJ whole genome shotgun (WGS) entry which is preliminary data.</text>
</comment>
<dbReference type="Gene3D" id="3.10.450.50">
    <property type="match status" value="1"/>
</dbReference>
<accession>A0AA37IWU9</accession>
<name>A0AA37IWU9_9FIRM</name>
<sequence length="134" mass="15144">MHVQCNTPAGQEAAALTSFMAHKHYCENDVEALIGLMDEEIVWLGTGEEEYAVGRENVIEIFRQFEGQVPRCIIWNEEYNVLELAPEIFLCGGRLWIKTDAATGISLRVHQRITTVFCRRGGRLCCGHIHISNP</sequence>
<protein>
    <recommendedName>
        <fullName evidence="1">SnoaL-like domain-containing protein</fullName>
    </recommendedName>
</protein>
<evidence type="ECO:0000313" key="2">
    <source>
        <dbReference type="EMBL" id="GJN63845.1"/>
    </source>
</evidence>
<proteinExistence type="predicted"/>
<evidence type="ECO:0000259" key="1">
    <source>
        <dbReference type="Pfam" id="PF13474"/>
    </source>
</evidence>
<organism evidence="2 3">
    <name type="scientific">Faecalibacterium gallinarum</name>
    <dbReference type="NCBI Taxonomy" id="2903556"/>
    <lineage>
        <taxon>Bacteria</taxon>
        <taxon>Bacillati</taxon>
        <taxon>Bacillota</taxon>
        <taxon>Clostridia</taxon>
        <taxon>Eubacteriales</taxon>
        <taxon>Oscillospiraceae</taxon>
        <taxon>Faecalibacterium</taxon>
    </lineage>
</organism>
<evidence type="ECO:0000313" key="3">
    <source>
        <dbReference type="Proteomes" id="UP001055185"/>
    </source>
</evidence>
<dbReference type="Pfam" id="PF13474">
    <property type="entry name" value="SnoaL_3"/>
    <property type="match status" value="1"/>
</dbReference>
<dbReference type="Proteomes" id="UP001055185">
    <property type="component" value="Unassembled WGS sequence"/>
</dbReference>
<dbReference type="InterPro" id="IPR037401">
    <property type="entry name" value="SnoaL-like"/>
</dbReference>
<reference evidence="2" key="1">
    <citation type="journal article" date="2022" name="Int. J. Syst. Evol. Microbiol.">
        <title>Genome-based, phenotypic and chemotaxonomic classification of Faecalibacterium strains: proposal of three novel species Faecalibacterium duncaniae sp. nov., Faecalibacterium hattorii sp. nov. and Faecalibacterium gallinarum sp. nov. .</title>
        <authorList>
            <person name="Sakamoto M."/>
            <person name="Sakurai N."/>
            <person name="Tanno H."/>
            <person name="Iino T."/>
            <person name="Ohkuma M."/>
            <person name="Endo A."/>
        </authorList>
    </citation>
    <scope>NUCLEOTIDE SEQUENCE</scope>
    <source>
        <strain evidence="2">JCM 17207</strain>
    </source>
</reference>
<dbReference type="RefSeq" id="WP_238316097.1">
    <property type="nucleotide sequence ID" value="NZ_BQKV01000020.1"/>
</dbReference>
<feature type="domain" description="SnoaL-like" evidence="1">
    <location>
        <begin position="22"/>
        <end position="133"/>
    </location>
</feature>
<dbReference type="InterPro" id="IPR032710">
    <property type="entry name" value="NTF2-like_dom_sf"/>
</dbReference>
<dbReference type="EMBL" id="BQKV01000020">
    <property type="protein sequence ID" value="GJN63845.1"/>
    <property type="molecule type" value="Genomic_DNA"/>
</dbReference>
<keyword evidence="3" id="KW-1185">Reference proteome</keyword>
<gene>
    <name evidence="2" type="ORF">JCM17207_04700</name>
</gene>
<dbReference type="SUPFAM" id="SSF54427">
    <property type="entry name" value="NTF2-like"/>
    <property type="match status" value="1"/>
</dbReference>